<keyword evidence="1" id="KW-1133">Transmembrane helix</keyword>
<dbReference type="Proteomes" id="UP000030706">
    <property type="component" value="Unassembled WGS sequence"/>
</dbReference>
<dbReference type="AlphaFoldDB" id="A0A074XZT0"/>
<evidence type="ECO:0000256" key="1">
    <source>
        <dbReference type="SAM" id="Phobius"/>
    </source>
</evidence>
<sequence>MIHVALMNKLWVYSCSERSSLLNDHFLVVLICCVADINGLLWIFNKASVRRTRVSSHGPSTPQTINILDTETYKPYHIQALTLPGRLSNQLPKVTMILTSR</sequence>
<evidence type="ECO:0000313" key="3">
    <source>
        <dbReference type="Proteomes" id="UP000030706"/>
    </source>
</evidence>
<dbReference type="EMBL" id="KL584974">
    <property type="protein sequence ID" value="KEQ89124.1"/>
    <property type="molecule type" value="Genomic_DNA"/>
</dbReference>
<evidence type="ECO:0000313" key="2">
    <source>
        <dbReference type="EMBL" id="KEQ89124.1"/>
    </source>
</evidence>
<reference evidence="2 3" key="1">
    <citation type="journal article" date="2014" name="BMC Genomics">
        <title>Genome sequencing of four Aureobasidium pullulans varieties: biotechnological potential, stress tolerance, and description of new species.</title>
        <authorList>
            <person name="Gostin Ar C."/>
            <person name="Ohm R.A."/>
            <person name="Kogej T."/>
            <person name="Sonjak S."/>
            <person name="Turk M."/>
            <person name="Zajc J."/>
            <person name="Zalar P."/>
            <person name="Grube M."/>
            <person name="Sun H."/>
            <person name="Han J."/>
            <person name="Sharma A."/>
            <person name="Chiniquy J."/>
            <person name="Ngan C.Y."/>
            <person name="Lipzen A."/>
            <person name="Barry K."/>
            <person name="Grigoriev I.V."/>
            <person name="Gunde-Cimerman N."/>
        </authorList>
    </citation>
    <scope>NUCLEOTIDE SEQUENCE [LARGE SCALE GENOMIC DNA]</scope>
    <source>
        <strain evidence="2 3">EXF-150</strain>
    </source>
</reference>
<keyword evidence="1" id="KW-0812">Transmembrane</keyword>
<dbReference type="GeneID" id="40741130"/>
<feature type="transmembrane region" description="Helical" evidence="1">
    <location>
        <begin position="26"/>
        <end position="44"/>
    </location>
</feature>
<keyword evidence="3" id="KW-1185">Reference proteome</keyword>
<keyword evidence="1" id="KW-0472">Membrane</keyword>
<organism evidence="2 3">
    <name type="scientific">Aureobasidium pullulans EXF-150</name>
    <dbReference type="NCBI Taxonomy" id="1043002"/>
    <lineage>
        <taxon>Eukaryota</taxon>
        <taxon>Fungi</taxon>
        <taxon>Dikarya</taxon>
        <taxon>Ascomycota</taxon>
        <taxon>Pezizomycotina</taxon>
        <taxon>Dothideomycetes</taxon>
        <taxon>Dothideomycetidae</taxon>
        <taxon>Dothideales</taxon>
        <taxon>Saccotheciaceae</taxon>
        <taxon>Aureobasidium</taxon>
    </lineage>
</organism>
<dbReference type="RefSeq" id="XP_029765311.1">
    <property type="nucleotide sequence ID" value="XM_029898824.1"/>
</dbReference>
<gene>
    <name evidence="2" type="ORF">M438DRAFT_1308</name>
</gene>
<accession>A0A074XZT0</accession>
<protein>
    <submittedName>
        <fullName evidence="2">Uncharacterized protein</fullName>
    </submittedName>
</protein>
<name>A0A074XZT0_AURPU</name>
<proteinExistence type="predicted"/>
<dbReference type="HOGENOM" id="CLU_2291143_0_0_1"/>